<organism evidence="2 3">
    <name type="scientific">Paractinoplanes abujensis</name>
    <dbReference type="NCBI Taxonomy" id="882441"/>
    <lineage>
        <taxon>Bacteria</taxon>
        <taxon>Bacillati</taxon>
        <taxon>Actinomycetota</taxon>
        <taxon>Actinomycetes</taxon>
        <taxon>Micromonosporales</taxon>
        <taxon>Micromonosporaceae</taxon>
        <taxon>Paractinoplanes</taxon>
    </lineage>
</organism>
<dbReference type="AlphaFoldDB" id="A0A7W7G1Y0"/>
<feature type="region of interest" description="Disordered" evidence="1">
    <location>
        <begin position="46"/>
        <end position="66"/>
    </location>
</feature>
<gene>
    <name evidence="2" type="ORF">BKA14_002768</name>
</gene>
<evidence type="ECO:0000256" key="1">
    <source>
        <dbReference type="SAM" id="MobiDB-lite"/>
    </source>
</evidence>
<evidence type="ECO:0000313" key="2">
    <source>
        <dbReference type="EMBL" id="MBB4692620.1"/>
    </source>
</evidence>
<proteinExistence type="predicted"/>
<protein>
    <submittedName>
        <fullName evidence="2">Uncharacterized protein</fullName>
    </submittedName>
</protein>
<keyword evidence="3" id="KW-1185">Reference proteome</keyword>
<dbReference type="InterPro" id="IPR006311">
    <property type="entry name" value="TAT_signal"/>
</dbReference>
<accession>A0A7W7G1Y0</accession>
<comment type="caution">
    <text evidence="2">The sequence shown here is derived from an EMBL/GenBank/DDBJ whole genome shotgun (WGS) entry which is preliminary data.</text>
</comment>
<reference evidence="2 3" key="1">
    <citation type="submission" date="2020-08" db="EMBL/GenBank/DDBJ databases">
        <title>Sequencing the genomes of 1000 actinobacteria strains.</title>
        <authorList>
            <person name="Klenk H.-P."/>
        </authorList>
    </citation>
    <scope>NUCLEOTIDE SEQUENCE [LARGE SCALE GENOMIC DNA]</scope>
    <source>
        <strain evidence="2 3">DSM 45518</strain>
    </source>
</reference>
<dbReference type="Proteomes" id="UP000542742">
    <property type="component" value="Unassembled WGS sequence"/>
</dbReference>
<dbReference type="EMBL" id="JACHMF010000001">
    <property type="protein sequence ID" value="MBB4692620.1"/>
    <property type="molecule type" value="Genomic_DNA"/>
</dbReference>
<dbReference type="RefSeq" id="WP_239093291.1">
    <property type="nucleotide sequence ID" value="NZ_BOMC01000064.1"/>
</dbReference>
<name>A0A7W7G1Y0_9ACTN</name>
<sequence length="173" mass="18286">MATDTHVRRHGLTEWRMMNDMTARRFVTVLATLLAAPVLGACAPAAPTAPAPSANEARRGAPAAATVRTAREVRTVVRRPAVHNLPSAFPLPPGSQVTDVTDRESGASFTLTAPDPEAVLSFYRRHLPLGAFTIVADRPTTAGATSLTFAGSDGWAGAIYATERRVTVAVKRA</sequence>
<evidence type="ECO:0000313" key="3">
    <source>
        <dbReference type="Proteomes" id="UP000542742"/>
    </source>
</evidence>
<dbReference type="PROSITE" id="PS51318">
    <property type="entry name" value="TAT"/>
    <property type="match status" value="1"/>
</dbReference>